<reference evidence="6 7" key="1">
    <citation type="submission" date="2023-09" db="EMBL/GenBank/DDBJ databases">
        <authorList>
            <person name="Wang M."/>
        </authorList>
    </citation>
    <scope>NUCLEOTIDE SEQUENCE [LARGE SCALE GENOMIC DNA]</scope>
    <source>
        <strain evidence="6">GT-2023</strain>
        <tissue evidence="6">Liver</tissue>
    </source>
</reference>
<dbReference type="InterPro" id="IPR052065">
    <property type="entry name" value="Compl_asym_regulator"/>
</dbReference>
<dbReference type="InterPro" id="IPR036383">
    <property type="entry name" value="TSP1_rpt_sf"/>
</dbReference>
<dbReference type="Gene3D" id="2.20.100.10">
    <property type="entry name" value="Thrombospondin type-1 (TSP1) repeat"/>
    <property type="match status" value="6"/>
</dbReference>
<dbReference type="InterPro" id="IPR054019">
    <property type="entry name" value="CFP_TSR_C"/>
</dbReference>
<dbReference type="InterPro" id="IPR049536">
    <property type="entry name" value="CFP_TSR-0"/>
</dbReference>
<protein>
    <recommendedName>
        <fullName evidence="8">Properdin</fullName>
    </recommendedName>
</protein>
<dbReference type="SUPFAM" id="SSF82895">
    <property type="entry name" value="TSP-1 type 1 repeat"/>
    <property type="match status" value="6"/>
</dbReference>
<evidence type="ECO:0000256" key="1">
    <source>
        <dbReference type="ARBA" id="ARBA00004613"/>
    </source>
</evidence>
<comment type="subcellular location">
    <subcellularLocation>
        <location evidence="1">Secreted</location>
    </subcellularLocation>
</comment>
<dbReference type="PROSITE" id="PS50092">
    <property type="entry name" value="TSP1"/>
    <property type="match status" value="6"/>
</dbReference>
<evidence type="ECO:0000256" key="2">
    <source>
        <dbReference type="ARBA" id="ARBA00022525"/>
    </source>
</evidence>
<accession>A0ABR3MZ63</accession>
<keyword evidence="7" id="KW-1185">Reference proteome</keyword>
<sequence>MRVITLARVKQTARYGLSSCHSKRKCVRIKHFCHTDSAMNLILWGIVLLGIYVQQSASQMVECFSSFSMSTGNCGDLLGQVGKDNCCMNPNYGYKEADGICRFCGLATWSEWTSWGECSVSCTEGVTQRRRFCYGIGDCKDPEKLGTIQTKPCVKKECCPVEGGWSQWGNWQQCSVTCANGIKKRRRTCSEPIPQCGGSCSGAEEETAPCFTETICPTHGGWSSWGSWGPCPVTCLYEGRSPEKEVRRRTCTNPAPSMAPRGNDCEGSLTDSRPCSGLPFCPVDGNWGAWIGSSPCSVTCGVGLQTQSRMCDSPKPTHGGRQCHGEEIKKDVCTVPVHCPINGIWDEWSNWGPCKPPSTRKIRCNVREGNRRRERHCLEGQHNGSLCDGEILQHGSCYDIEECPMAGILSEWSEWSYCKPDCGPNSERTRERKCVPDISKYRSQDHSIFAGEPHLNCEDVKPEMEKRPCKNVPVCKSKFK</sequence>
<dbReference type="EMBL" id="JAYMGO010000008">
    <property type="protein sequence ID" value="KAL1269929.1"/>
    <property type="molecule type" value="Genomic_DNA"/>
</dbReference>
<proteinExistence type="predicted"/>
<comment type="caution">
    <text evidence="6">The sequence shown here is derived from an EMBL/GenBank/DDBJ whole genome shotgun (WGS) entry which is preliminary data.</text>
</comment>
<keyword evidence="2" id="KW-0964">Secreted</keyword>
<dbReference type="PRINTS" id="PR01705">
    <property type="entry name" value="TSP1REPEAT"/>
</dbReference>
<keyword evidence="5" id="KW-1015">Disulfide bond</keyword>
<evidence type="ECO:0008006" key="8">
    <source>
        <dbReference type="Google" id="ProtNLM"/>
    </source>
</evidence>
<keyword evidence="3" id="KW-0732">Signal</keyword>
<name>A0ABR3MZ63_9TELE</name>
<dbReference type="PANTHER" id="PTHR22906">
    <property type="entry name" value="PROPERDIN"/>
    <property type="match status" value="1"/>
</dbReference>
<evidence type="ECO:0000256" key="3">
    <source>
        <dbReference type="ARBA" id="ARBA00022729"/>
    </source>
</evidence>
<evidence type="ECO:0000256" key="4">
    <source>
        <dbReference type="ARBA" id="ARBA00022737"/>
    </source>
</evidence>
<dbReference type="SMART" id="SM00209">
    <property type="entry name" value="TSP1"/>
    <property type="match status" value="6"/>
</dbReference>
<evidence type="ECO:0000313" key="6">
    <source>
        <dbReference type="EMBL" id="KAL1269929.1"/>
    </source>
</evidence>
<dbReference type="Pfam" id="PF18487">
    <property type="entry name" value="TSR"/>
    <property type="match status" value="1"/>
</dbReference>
<dbReference type="Pfam" id="PF00090">
    <property type="entry name" value="TSP_1"/>
    <property type="match status" value="4"/>
</dbReference>
<dbReference type="PANTHER" id="PTHR22906:SF43">
    <property type="entry name" value="PROPERDIN"/>
    <property type="match status" value="1"/>
</dbReference>
<evidence type="ECO:0000313" key="7">
    <source>
        <dbReference type="Proteomes" id="UP001558613"/>
    </source>
</evidence>
<dbReference type="InterPro" id="IPR000884">
    <property type="entry name" value="TSP1_rpt"/>
</dbReference>
<dbReference type="Pfam" id="PF22195">
    <property type="entry name" value="TSP1_CFP_C"/>
    <property type="match status" value="1"/>
</dbReference>
<keyword evidence="4" id="KW-0677">Repeat</keyword>
<dbReference type="Proteomes" id="UP001558613">
    <property type="component" value="Unassembled WGS sequence"/>
</dbReference>
<organism evidence="6 7">
    <name type="scientific">Cirrhinus molitorella</name>
    <name type="common">mud carp</name>
    <dbReference type="NCBI Taxonomy" id="172907"/>
    <lineage>
        <taxon>Eukaryota</taxon>
        <taxon>Metazoa</taxon>
        <taxon>Chordata</taxon>
        <taxon>Craniata</taxon>
        <taxon>Vertebrata</taxon>
        <taxon>Euteleostomi</taxon>
        <taxon>Actinopterygii</taxon>
        <taxon>Neopterygii</taxon>
        <taxon>Teleostei</taxon>
        <taxon>Ostariophysi</taxon>
        <taxon>Cypriniformes</taxon>
        <taxon>Cyprinidae</taxon>
        <taxon>Labeoninae</taxon>
        <taxon>Labeonini</taxon>
        <taxon>Cirrhinus</taxon>
    </lineage>
</organism>
<evidence type="ECO:0000256" key="5">
    <source>
        <dbReference type="ARBA" id="ARBA00023157"/>
    </source>
</evidence>
<gene>
    <name evidence="6" type="ORF">QQF64_032218</name>
</gene>